<dbReference type="InterPro" id="IPR036194">
    <property type="entry name" value="FlhD_sf"/>
</dbReference>
<organism evidence="1">
    <name type="scientific">Salmonella enterica I</name>
    <dbReference type="NCBI Taxonomy" id="59201"/>
    <lineage>
        <taxon>Bacteria</taxon>
        <taxon>Pseudomonadati</taxon>
        <taxon>Pseudomonadota</taxon>
        <taxon>Gammaproteobacteria</taxon>
        <taxon>Enterobacterales</taxon>
        <taxon>Enterobacteriaceae</taxon>
        <taxon>Salmonella</taxon>
    </lineage>
</organism>
<dbReference type="AlphaFoldDB" id="A0A076V7G1"/>
<proteinExistence type="predicted"/>
<protein>
    <submittedName>
        <fullName evidence="1">S007</fullName>
    </submittedName>
</protein>
<dbReference type="Gene3D" id="1.10.4000.10">
    <property type="entry name" value="Flagellar transcriptional activator FlhD"/>
    <property type="match status" value="1"/>
</dbReference>
<dbReference type="EMBL" id="AY963803">
    <property type="protein sequence ID" value="AIK22107.1"/>
    <property type="molecule type" value="Genomic_DNA"/>
</dbReference>
<accession>A0A076V7G1</accession>
<gene>
    <name evidence="1" type="primary">S007</name>
</gene>
<evidence type="ECO:0000313" key="1">
    <source>
        <dbReference type="EMBL" id="AIK22107.1"/>
    </source>
</evidence>
<name>A0A076V7G1_SALET</name>
<reference evidence="1" key="1">
    <citation type="journal article" date="2015" name="J. Antimicrob. Chemother.">
        <title>The complete sequence of Salmonella genomic island SGI2.</title>
        <authorList>
            <person name="Hamidian M."/>
            <person name="Holt K.E."/>
            <person name="Hall R.M."/>
        </authorList>
    </citation>
    <scope>NUCLEOTIDE SEQUENCE</scope>
    <source>
        <strain evidence="1">SRC19</strain>
    </source>
</reference>
<sequence length="203" mass="22642">MYALEPLERDVIGSFDKFAIQLSEERPDQDIFEFDLTLWTLLKLLSVNAPSEVSNHFSIPEDLVNKLASTPDSYLSQLASGVLLSFKLETDQMEVIDTLAGSYDSVICLKNVVDDFDAAYWLLLNKLASRNLDMAMQIFCVSSGLASSVAASSNSQLRSLSHRVVIRFSLRFDIGVLDQFLSAALADTTPILLKKIQQSLVWR</sequence>